<sequence>MDEEIERLIVSVRADTRGFARDVDEMRRTLDGPLGAGAERAGRMVEAGLLRAVRTGKLGFEELKSVALGAMADIAASAVRAGLSSLTGVGGVLGGLLSGIAPLLSGFPGRATGGPVAPGRPYLVGERGPELFVPTTAGRVAMGGGSGGADGREIRVTINVNGGAGPGDAPRMLQRSSRQVARAVRHAVMGD</sequence>
<keyword evidence="2" id="KW-1185">Reference proteome</keyword>
<proteinExistence type="predicted"/>
<evidence type="ECO:0000313" key="1">
    <source>
        <dbReference type="EMBL" id="NJC32827.1"/>
    </source>
</evidence>
<reference evidence="1 2" key="1">
    <citation type="submission" date="2020-03" db="EMBL/GenBank/DDBJ databases">
        <title>Genomic Encyclopedia of Type Strains, Phase IV (KMG-IV): sequencing the most valuable type-strain genomes for metagenomic binning, comparative biology and taxonomic classification.</title>
        <authorList>
            <person name="Goeker M."/>
        </authorList>
    </citation>
    <scope>NUCLEOTIDE SEQUENCE [LARGE SCALE GENOMIC DNA]</scope>
    <source>
        <strain evidence="1 2">DSM 27651</strain>
    </source>
</reference>
<name>A0ABX0XIY7_9SPHN</name>
<protein>
    <submittedName>
        <fullName evidence="1">Phage-related minor tail protein</fullName>
    </submittedName>
</protein>
<gene>
    <name evidence="1" type="ORF">GGR88_000301</name>
</gene>
<dbReference type="RefSeq" id="WP_167952299.1">
    <property type="nucleotide sequence ID" value="NZ_JAATJE010000001.1"/>
</dbReference>
<comment type="caution">
    <text evidence="1">The sequence shown here is derived from an EMBL/GenBank/DDBJ whole genome shotgun (WGS) entry which is preliminary data.</text>
</comment>
<evidence type="ECO:0000313" key="2">
    <source>
        <dbReference type="Proteomes" id="UP000734218"/>
    </source>
</evidence>
<dbReference type="EMBL" id="JAATJE010000001">
    <property type="protein sequence ID" value="NJC32827.1"/>
    <property type="molecule type" value="Genomic_DNA"/>
</dbReference>
<accession>A0ABX0XIY7</accession>
<organism evidence="1 2">
    <name type="scientific">Sphingomonas jejuensis</name>
    <dbReference type="NCBI Taxonomy" id="904715"/>
    <lineage>
        <taxon>Bacteria</taxon>
        <taxon>Pseudomonadati</taxon>
        <taxon>Pseudomonadota</taxon>
        <taxon>Alphaproteobacteria</taxon>
        <taxon>Sphingomonadales</taxon>
        <taxon>Sphingomonadaceae</taxon>
        <taxon>Sphingomonas</taxon>
    </lineage>
</organism>
<dbReference type="Proteomes" id="UP000734218">
    <property type="component" value="Unassembled WGS sequence"/>
</dbReference>